<accession>A0A4U7AV28</accession>
<dbReference type="Pfam" id="PF13847">
    <property type="entry name" value="Methyltransf_31"/>
    <property type="match status" value="1"/>
</dbReference>
<evidence type="ECO:0000256" key="8">
    <source>
        <dbReference type="ARBA" id="ARBA00048428"/>
    </source>
</evidence>
<comment type="caution">
    <text evidence="10">The sequence shown here is derived from an EMBL/GenBank/DDBJ whole genome shotgun (WGS) entry which is preliminary data.</text>
</comment>
<gene>
    <name evidence="10" type="ORF">C1H76_7518</name>
</gene>
<dbReference type="InterPro" id="IPR029063">
    <property type="entry name" value="SAM-dependent_MTases_sf"/>
</dbReference>
<comment type="catalytic activity">
    <reaction evidence="7">
        <text>arsenic triglutathione + 2 [thioredoxin]-dithiol + 2 S-adenosyl-L-methionine + H2O = dimethylarsinous acid + 2 [thioredoxin]-disulfide + 3 glutathione + 2 S-adenosyl-L-homocysteine + 2 H(+)</text>
        <dbReference type="Rhea" id="RHEA:69464"/>
        <dbReference type="Rhea" id="RHEA-COMP:10698"/>
        <dbReference type="Rhea" id="RHEA-COMP:10700"/>
        <dbReference type="ChEBI" id="CHEBI:15377"/>
        <dbReference type="ChEBI" id="CHEBI:15378"/>
        <dbReference type="ChEBI" id="CHEBI:23808"/>
        <dbReference type="ChEBI" id="CHEBI:29950"/>
        <dbReference type="ChEBI" id="CHEBI:50058"/>
        <dbReference type="ChEBI" id="CHEBI:57856"/>
        <dbReference type="ChEBI" id="CHEBI:57925"/>
        <dbReference type="ChEBI" id="CHEBI:59789"/>
        <dbReference type="ChEBI" id="CHEBI:183640"/>
        <dbReference type="EC" id="2.1.1.137"/>
    </reaction>
</comment>
<dbReference type="AlphaFoldDB" id="A0A4U7AV28"/>
<dbReference type="GO" id="GO:0030791">
    <property type="term" value="F:arsenite methyltransferase activity"/>
    <property type="evidence" value="ECO:0007669"/>
    <property type="project" value="UniProtKB-EC"/>
</dbReference>
<dbReference type="InterPro" id="IPR026669">
    <property type="entry name" value="Arsenite_MeTrfase-like"/>
</dbReference>
<dbReference type="GO" id="GO:0032259">
    <property type="term" value="P:methylation"/>
    <property type="evidence" value="ECO:0007669"/>
    <property type="project" value="UniProtKB-KW"/>
</dbReference>
<dbReference type="EMBL" id="PTQR01000093">
    <property type="protein sequence ID" value="TKX20296.1"/>
    <property type="molecule type" value="Genomic_DNA"/>
</dbReference>
<dbReference type="Proteomes" id="UP000308133">
    <property type="component" value="Unassembled WGS sequence"/>
</dbReference>
<dbReference type="EC" id="2.1.1.137" evidence="4"/>
<feature type="domain" description="Methyltransferase" evidence="9">
    <location>
        <begin position="81"/>
        <end position="232"/>
    </location>
</feature>
<evidence type="ECO:0000256" key="6">
    <source>
        <dbReference type="ARBA" id="ARBA00047941"/>
    </source>
</evidence>
<dbReference type="SUPFAM" id="SSF53335">
    <property type="entry name" value="S-adenosyl-L-methionine-dependent methyltransferases"/>
    <property type="match status" value="1"/>
</dbReference>
<dbReference type="PANTHER" id="PTHR43675">
    <property type="entry name" value="ARSENITE METHYLTRANSFERASE"/>
    <property type="match status" value="1"/>
</dbReference>
<name>A0A4U7AV28_9PEZI</name>
<reference evidence="10 11" key="1">
    <citation type="submission" date="2018-02" db="EMBL/GenBank/DDBJ databases">
        <title>Draft genome sequences of Elsinoe sp., causing black scab on jojoba.</title>
        <authorList>
            <person name="Stodart B."/>
            <person name="Jeffress S."/>
            <person name="Ash G."/>
            <person name="Arun Chinnappa K."/>
        </authorList>
    </citation>
    <scope>NUCLEOTIDE SEQUENCE [LARGE SCALE GENOMIC DNA]</scope>
    <source>
        <strain evidence="10 11">Hillstone_2</strain>
    </source>
</reference>
<comment type="catalytic activity">
    <reaction evidence="6">
        <text>arsenic triglutathione + [thioredoxin]-dithiol + S-adenosyl-L-methionine + 2 H2O = methylarsonous acid + [thioredoxin]-disulfide + 3 glutathione + S-adenosyl-L-homocysteine + H(+)</text>
        <dbReference type="Rhea" id="RHEA:69460"/>
        <dbReference type="Rhea" id="RHEA-COMP:10698"/>
        <dbReference type="Rhea" id="RHEA-COMP:10700"/>
        <dbReference type="ChEBI" id="CHEBI:15377"/>
        <dbReference type="ChEBI" id="CHEBI:15378"/>
        <dbReference type="ChEBI" id="CHEBI:17826"/>
        <dbReference type="ChEBI" id="CHEBI:29950"/>
        <dbReference type="ChEBI" id="CHEBI:50058"/>
        <dbReference type="ChEBI" id="CHEBI:57856"/>
        <dbReference type="ChEBI" id="CHEBI:57925"/>
        <dbReference type="ChEBI" id="CHEBI:59789"/>
        <dbReference type="ChEBI" id="CHEBI:183640"/>
        <dbReference type="EC" id="2.1.1.137"/>
    </reaction>
</comment>
<keyword evidence="10" id="KW-0489">Methyltransferase</keyword>
<comment type="similarity">
    <text evidence="3">Belongs to the methyltransferase superfamily. Arsenite methyltransferase family.</text>
</comment>
<evidence type="ECO:0000313" key="11">
    <source>
        <dbReference type="Proteomes" id="UP000308133"/>
    </source>
</evidence>
<organism evidence="10 11">
    <name type="scientific">Elsinoe australis</name>
    <dbReference type="NCBI Taxonomy" id="40998"/>
    <lineage>
        <taxon>Eukaryota</taxon>
        <taxon>Fungi</taxon>
        <taxon>Dikarya</taxon>
        <taxon>Ascomycota</taxon>
        <taxon>Pezizomycotina</taxon>
        <taxon>Dothideomycetes</taxon>
        <taxon>Dothideomycetidae</taxon>
        <taxon>Myriangiales</taxon>
        <taxon>Elsinoaceae</taxon>
        <taxon>Elsinoe</taxon>
    </lineage>
</organism>
<evidence type="ECO:0000256" key="4">
    <source>
        <dbReference type="ARBA" id="ARBA00034521"/>
    </source>
</evidence>
<comment type="catalytic activity">
    <reaction evidence="8">
        <text>arsenic triglutathione + 3 [thioredoxin]-dithiol + 3 S-adenosyl-L-methionine = trimethylarsine + 3 [thioredoxin]-disulfide + 3 glutathione + 3 S-adenosyl-L-homocysteine + 3 H(+)</text>
        <dbReference type="Rhea" id="RHEA:69432"/>
        <dbReference type="Rhea" id="RHEA-COMP:10698"/>
        <dbReference type="Rhea" id="RHEA-COMP:10700"/>
        <dbReference type="ChEBI" id="CHEBI:15378"/>
        <dbReference type="ChEBI" id="CHEBI:27130"/>
        <dbReference type="ChEBI" id="CHEBI:29950"/>
        <dbReference type="ChEBI" id="CHEBI:50058"/>
        <dbReference type="ChEBI" id="CHEBI:57856"/>
        <dbReference type="ChEBI" id="CHEBI:57925"/>
        <dbReference type="ChEBI" id="CHEBI:59789"/>
        <dbReference type="ChEBI" id="CHEBI:183640"/>
        <dbReference type="EC" id="2.1.1.137"/>
    </reaction>
</comment>
<evidence type="ECO:0000256" key="1">
    <source>
        <dbReference type="ARBA" id="ARBA00022679"/>
    </source>
</evidence>
<evidence type="ECO:0000259" key="9">
    <source>
        <dbReference type="Pfam" id="PF13847"/>
    </source>
</evidence>
<keyword evidence="2" id="KW-0949">S-adenosyl-L-methionine</keyword>
<evidence type="ECO:0000256" key="5">
    <source>
        <dbReference type="ARBA" id="ARBA00034545"/>
    </source>
</evidence>
<dbReference type="CDD" id="cd02440">
    <property type="entry name" value="AdoMet_MTases"/>
    <property type="match status" value="1"/>
</dbReference>
<proteinExistence type="inferred from homology"/>
<sequence length="249" mass="27401">MCSKSSDCSTSTDCSKPLDALSNIQKYYGTTIKSRADLVTTACLVDDSQSTGLARKARKNVHPEVQDRFYGCGSPIPPVVEGLTVLDLGCGTGRDCYILSQLVGPKGRIIGVDMSADQIEVANRHADWHAERFGFKNFEYKNGQMENLAKLGIKDSSIDLVVSNCVLNLSLDKAQVVREIFRVLKPGGELYFSDIFTDRRLPSDLMQDPTLHGECLAGAWYKEDLRRLLASSGCADLRITTSRPIEISN</sequence>
<dbReference type="InterPro" id="IPR025714">
    <property type="entry name" value="Methyltranfer_dom"/>
</dbReference>
<protein>
    <recommendedName>
        <fullName evidence="5">Arsenite methyltransferase</fullName>
        <ecNumber evidence="4">2.1.1.137</ecNumber>
    </recommendedName>
</protein>
<keyword evidence="1 10" id="KW-0808">Transferase</keyword>
<evidence type="ECO:0000313" key="10">
    <source>
        <dbReference type="EMBL" id="TKX20296.1"/>
    </source>
</evidence>
<evidence type="ECO:0000256" key="7">
    <source>
        <dbReference type="ARBA" id="ARBA00047943"/>
    </source>
</evidence>
<dbReference type="Gene3D" id="3.40.50.150">
    <property type="entry name" value="Vaccinia Virus protein VP39"/>
    <property type="match status" value="1"/>
</dbReference>
<evidence type="ECO:0000256" key="2">
    <source>
        <dbReference type="ARBA" id="ARBA00022691"/>
    </source>
</evidence>
<dbReference type="PANTHER" id="PTHR43675:SF8">
    <property type="entry name" value="ARSENITE METHYLTRANSFERASE"/>
    <property type="match status" value="1"/>
</dbReference>
<evidence type="ECO:0000256" key="3">
    <source>
        <dbReference type="ARBA" id="ARBA00034487"/>
    </source>
</evidence>